<dbReference type="GO" id="GO:0003924">
    <property type="term" value="F:GTPase activity"/>
    <property type="evidence" value="ECO:0007669"/>
    <property type="project" value="InterPro"/>
</dbReference>
<dbReference type="InterPro" id="IPR054696">
    <property type="entry name" value="GTP-eEF1A_C"/>
</dbReference>
<keyword evidence="2" id="KW-0808">Transferase</keyword>
<gene>
    <name evidence="8" type="ORF">acsn021_29480</name>
</gene>
<dbReference type="InterPro" id="IPR027417">
    <property type="entry name" value="P-loop_NTPase"/>
</dbReference>
<dbReference type="Pfam" id="PF22594">
    <property type="entry name" value="GTP-eEF1A_C"/>
    <property type="match status" value="1"/>
</dbReference>
<name>A0A6S6R213_9FIRM</name>
<dbReference type="GO" id="GO:0006790">
    <property type="term" value="P:sulfur compound metabolic process"/>
    <property type="evidence" value="ECO:0007669"/>
    <property type="project" value="InterPro"/>
</dbReference>
<dbReference type="AlphaFoldDB" id="A0A6S6R213"/>
<dbReference type="KEGG" id="acel:acsn021_29480"/>
<dbReference type="InterPro" id="IPR044139">
    <property type="entry name" value="CysN_NoDQ_III"/>
</dbReference>
<dbReference type="CDD" id="cd04095">
    <property type="entry name" value="CysN_NoDQ_III"/>
    <property type="match status" value="1"/>
</dbReference>
<dbReference type="SUPFAM" id="SSF50447">
    <property type="entry name" value="Translation proteins"/>
    <property type="match status" value="1"/>
</dbReference>
<organism evidence="8 9">
    <name type="scientific">Anaerocolumna cellulosilytica</name>
    <dbReference type="NCBI Taxonomy" id="433286"/>
    <lineage>
        <taxon>Bacteria</taxon>
        <taxon>Bacillati</taxon>
        <taxon>Bacillota</taxon>
        <taxon>Clostridia</taxon>
        <taxon>Lachnospirales</taxon>
        <taxon>Lachnospiraceae</taxon>
        <taxon>Anaerocolumna</taxon>
    </lineage>
</organism>
<dbReference type="InterPro" id="IPR009001">
    <property type="entry name" value="Transl_elong_EF1A/Init_IF2_C"/>
</dbReference>
<dbReference type="Proteomes" id="UP000515561">
    <property type="component" value="Chromosome"/>
</dbReference>
<dbReference type="GO" id="GO:0004781">
    <property type="term" value="F:sulfate adenylyltransferase (ATP) activity"/>
    <property type="evidence" value="ECO:0007669"/>
    <property type="project" value="UniProtKB-EC"/>
</dbReference>
<dbReference type="PANTHER" id="PTHR23115">
    <property type="entry name" value="TRANSLATION FACTOR"/>
    <property type="match status" value="1"/>
</dbReference>
<keyword evidence="6" id="KW-0342">GTP-binding</keyword>
<dbReference type="InterPro" id="IPR000795">
    <property type="entry name" value="T_Tr_GTP-bd_dom"/>
</dbReference>
<evidence type="ECO:0000256" key="5">
    <source>
        <dbReference type="ARBA" id="ARBA00022840"/>
    </source>
</evidence>
<dbReference type="EMBL" id="AP023367">
    <property type="protein sequence ID" value="BCJ95379.1"/>
    <property type="molecule type" value="Genomic_DNA"/>
</dbReference>
<dbReference type="InterPro" id="IPR031157">
    <property type="entry name" value="G_TR_CS"/>
</dbReference>
<dbReference type="PROSITE" id="PS51722">
    <property type="entry name" value="G_TR_2"/>
    <property type="match status" value="1"/>
</dbReference>
<protein>
    <recommendedName>
        <fullName evidence="1">sulfate adenylyltransferase</fullName>
        <ecNumber evidence="1">2.7.7.4</ecNumber>
    </recommendedName>
</protein>
<dbReference type="InterPro" id="IPR050100">
    <property type="entry name" value="TRAFAC_GTPase_members"/>
</dbReference>
<evidence type="ECO:0000313" key="8">
    <source>
        <dbReference type="EMBL" id="BCJ95379.1"/>
    </source>
</evidence>
<dbReference type="GO" id="GO:0005524">
    <property type="term" value="F:ATP binding"/>
    <property type="evidence" value="ECO:0007669"/>
    <property type="project" value="UniProtKB-KW"/>
</dbReference>
<evidence type="ECO:0000256" key="6">
    <source>
        <dbReference type="ARBA" id="ARBA00023134"/>
    </source>
</evidence>
<dbReference type="EC" id="2.7.7.4" evidence="1"/>
<accession>A0A6S6R213</accession>
<keyword evidence="9" id="KW-1185">Reference proteome</keyword>
<keyword evidence="5" id="KW-0067">ATP-binding</keyword>
<dbReference type="PROSITE" id="PS00301">
    <property type="entry name" value="G_TR_1"/>
    <property type="match status" value="1"/>
</dbReference>
<dbReference type="NCBIfam" id="TIGR02034">
    <property type="entry name" value="CysN"/>
    <property type="match status" value="1"/>
</dbReference>
<dbReference type="GO" id="GO:0005525">
    <property type="term" value="F:GTP binding"/>
    <property type="evidence" value="ECO:0007669"/>
    <property type="project" value="UniProtKB-KW"/>
</dbReference>
<dbReference type="SUPFAM" id="SSF50465">
    <property type="entry name" value="EF-Tu/eEF-1alpha/eIF2-gamma C-terminal domain"/>
    <property type="match status" value="1"/>
</dbReference>
<keyword evidence="3" id="KW-0548">Nucleotidyltransferase</keyword>
<dbReference type="Gene3D" id="2.40.30.10">
    <property type="entry name" value="Translation factors"/>
    <property type="match status" value="2"/>
</dbReference>
<evidence type="ECO:0000313" key="9">
    <source>
        <dbReference type="Proteomes" id="UP000515561"/>
    </source>
</evidence>
<dbReference type="Pfam" id="PF00009">
    <property type="entry name" value="GTP_EFTU"/>
    <property type="match status" value="1"/>
</dbReference>
<evidence type="ECO:0000256" key="4">
    <source>
        <dbReference type="ARBA" id="ARBA00022741"/>
    </source>
</evidence>
<keyword evidence="4" id="KW-0547">Nucleotide-binding</keyword>
<dbReference type="SUPFAM" id="SSF52540">
    <property type="entry name" value="P-loop containing nucleoside triphosphate hydrolases"/>
    <property type="match status" value="1"/>
</dbReference>
<evidence type="ECO:0000256" key="3">
    <source>
        <dbReference type="ARBA" id="ARBA00022695"/>
    </source>
</evidence>
<reference evidence="8 9" key="1">
    <citation type="journal article" date="2016" name="Int. J. Syst. Evol. Microbiol.">
        <title>Descriptions of Anaerotaenia torta gen. nov., sp. nov. and Anaerocolumna cellulosilytica gen. nov., sp. nov. isolated from a methanogenic reactor of cattle waste.</title>
        <authorList>
            <person name="Uek A."/>
            <person name="Ohtaki Y."/>
            <person name="Kaku N."/>
            <person name="Ueki K."/>
        </authorList>
    </citation>
    <scope>NUCLEOTIDE SEQUENCE [LARGE SCALE GENOMIC DNA]</scope>
    <source>
        <strain evidence="8 9">SN021</strain>
    </source>
</reference>
<sequence length="577" mass="65025">MVINMGENRETVKIVVVGHVDHGKSTVIGRLLYDTNSLPEGAIDRVKRISKEKGKPFEYAYLLDAFEEEQKQGITIDTTQLQFFTAKRDYVIIDAPGHKEFLKNMISGAASAEAALLIIDANEGIKEQSKRHGYILSLLGIQKVYVIVNKMDLLAYSEEKFIQIKGEFNEFLNTLQVTPLDYIPISAFYGENIAKKSEEMPWYKGKPILEAIDDIPKDKELSGKPLRFPIQDVYKFDARRIIVGRIEAGILKEGDEIHITPGNKTTRVKTVEFWANKDTGTVVSAGQSVGITVEDEFFNKRGEIISHLEAVPVVSNRFRANVFWMGKNDLVTKKKYKIKLATAEVEAEIKSILKVIDASTLSGDEKSQKVRINDVAEIIVETKEPVAFDEFKDSKATGRFVIVDGYDVAGGGIISRAEEAVLTKGFLKEGLFLNSKIFEEYYYSVLDNSIKNVQTNLNIYHVGDIIPVSGATFKYPDSFDIIGISDGVVVLIRDKAVKDILRLSEYSYSYLPLVNARGFGIKVSSQEEYNRLIKERGGTDEKELGKDVSFSNHWFSLNQYKVIQFNEDSVYEIEYNI</sequence>
<evidence type="ECO:0000256" key="1">
    <source>
        <dbReference type="ARBA" id="ARBA00012391"/>
    </source>
</evidence>
<dbReference type="InterPro" id="IPR011779">
    <property type="entry name" value="SO4_adenylTrfase_lsu"/>
</dbReference>
<evidence type="ECO:0000259" key="7">
    <source>
        <dbReference type="PROSITE" id="PS51722"/>
    </source>
</evidence>
<evidence type="ECO:0000256" key="2">
    <source>
        <dbReference type="ARBA" id="ARBA00022679"/>
    </source>
</evidence>
<dbReference type="InterPro" id="IPR009000">
    <property type="entry name" value="Transl_B-barrel_sf"/>
</dbReference>
<dbReference type="PRINTS" id="PR00315">
    <property type="entry name" value="ELONGATNFCT"/>
</dbReference>
<proteinExistence type="predicted"/>
<feature type="domain" description="Tr-type G" evidence="7">
    <location>
        <begin position="9"/>
        <end position="222"/>
    </location>
</feature>
<dbReference type="Gene3D" id="3.40.50.300">
    <property type="entry name" value="P-loop containing nucleotide triphosphate hydrolases"/>
    <property type="match status" value="1"/>
</dbReference>